<keyword evidence="1" id="KW-0812">Transmembrane</keyword>
<dbReference type="Gene3D" id="3.30.70.60">
    <property type="match status" value="1"/>
</dbReference>
<dbReference type="RefSeq" id="WP_208003969.1">
    <property type="nucleotide sequence ID" value="NZ_JAGDFX010000002.1"/>
</dbReference>
<dbReference type="InterPro" id="IPR007445">
    <property type="entry name" value="PilO"/>
</dbReference>
<evidence type="ECO:0000256" key="1">
    <source>
        <dbReference type="SAM" id="Phobius"/>
    </source>
</evidence>
<proteinExistence type="predicted"/>
<gene>
    <name evidence="2" type="primary">pilO</name>
    <name evidence="2" type="ORF">J3U76_01840</name>
</gene>
<keyword evidence="1" id="KW-1133">Transmembrane helix</keyword>
<comment type="caution">
    <text evidence="2">The sequence shown here is derived from an EMBL/GenBank/DDBJ whole genome shotgun (WGS) entry which is preliminary data.</text>
</comment>
<keyword evidence="3" id="KW-1185">Reference proteome</keyword>
<sequence>MDGSFNELELNRVYQWPTAAKVVLLLMLLIILCFLGNYFFIAEQWALLRQAQQQNATLMPVMRQKKAMAENLPAYQQQAERIAQQEQQLLQQIPTQRDSANILREMSRLAQQHSLTITRVQWEKEQAISWLSSSNRVQSGLSSAGSKHVGPTKLSLRINAQGQYHQLGQFVAELSALPRIVLIDSLILSRDHTQASVAPLNMELLTSTYTYSVMEVEDLP</sequence>
<evidence type="ECO:0000313" key="3">
    <source>
        <dbReference type="Proteomes" id="UP000664882"/>
    </source>
</evidence>
<protein>
    <submittedName>
        <fullName evidence="2">Type 4a pilus biogenesis protein PilO</fullName>
    </submittedName>
</protein>
<dbReference type="Proteomes" id="UP000664882">
    <property type="component" value="Unassembled WGS sequence"/>
</dbReference>
<feature type="transmembrane region" description="Helical" evidence="1">
    <location>
        <begin position="20"/>
        <end position="40"/>
    </location>
</feature>
<dbReference type="PANTHER" id="PTHR39555">
    <property type="entry name" value="FIMBRIAL ASSEMBLY PROTEIN PILO-LIKE PROTEIN-RELATED"/>
    <property type="match status" value="1"/>
</dbReference>
<dbReference type="InterPro" id="IPR014717">
    <property type="entry name" value="Transl_elong_EF1B/ribsomal_bS6"/>
</dbReference>
<dbReference type="PANTHER" id="PTHR39555:SF1">
    <property type="entry name" value="TYPE IV PILUS INNER MEMBRANE COMPONENT PILO"/>
    <property type="match status" value="1"/>
</dbReference>
<name>A0ABS3NCQ5_9GAMM</name>
<evidence type="ECO:0000313" key="2">
    <source>
        <dbReference type="EMBL" id="MBO1518384.1"/>
    </source>
</evidence>
<keyword evidence="1" id="KW-0472">Membrane</keyword>
<dbReference type="Pfam" id="PF04350">
    <property type="entry name" value="PilO"/>
    <property type="match status" value="2"/>
</dbReference>
<accession>A0ABS3NCQ5</accession>
<dbReference type="EMBL" id="JAGDFX010000002">
    <property type="protein sequence ID" value="MBO1518384.1"/>
    <property type="molecule type" value="Genomic_DNA"/>
</dbReference>
<organism evidence="2 3">
    <name type="scientific">Oceanisphaera pacifica</name>
    <dbReference type="NCBI Taxonomy" id="2818389"/>
    <lineage>
        <taxon>Bacteria</taxon>
        <taxon>Pseudomonadati</taxon>
        <taxon>Pseudomonadota</taxon>
        <taxon>Gammaproteobacteria</taxon>
        <taxon>Aeromonadales</taxon>
        <taxon>Aeromonadaceae</taxon>
        <taxon>Oceanisphaera</taxon>
    </lineage>
</organism>
<reference evidence="2 3" key="1">
    <citation type="submission" date="2021-03" db="EMBL/GenBank/DDBJ databases">
        <title>Oceanisphaera sp. nov., isolated from the intestine.</title>
        <authorList>
            <person name="Zhao L.-H."/>
            <person name="Shi L.-F."/>
        </authorList>
    </citation>
    <scope>NUCLEOTIDE SEQUENCE [LARGE SCALE GENOMIC DNA]</scope>
    <source>
        <strain evidence="2 3">DM8</strain>
    </source>
</reference>